<sequence length="142" mass="15448">MDVIILIGRILFGGFFLMSGINHFTKLEAMTGYAKYKKLPAAKLGVLISGLMLVIGGIYIVLGYYADLGALLLAIFLVLAAVIFHNFWKETDATAKQTEMMAFMKDIALAGGALVIFAMVAKQGGEIDFGWVISKAHIALWK</sequence>
<feature type="transmembrane region" description="Helical" evidence="5">
    <location>
        <begin position="100"/>
        <end position="121"/>
    </location>
</feature>
<keyword evidence="4 5" id="KW-0472">Membrane</keyword>
<protein>
    <submittedName>
        <fullName evidence="6">Unannotated protein</fullName>
    </submittedName>
</protein>
<dbReference type="EMBL" id="CAEZZG010000008">
    <property type="protein sequence ID" value="CAB4754664.1"/>
    <property type="molecule type" value="Genomic_DNA"/>
</dbReference>
<keyword evidence="2 5" id="KW-0812">Transmembrane</keyword>
<feature type="transmembrane region" description="Helical" evidence="5">
    <location>
        <begin position="44"/>
        <end position="62"/>
    </location>
</feature>
<feature type="transmembrane region" description="Helical" evidence="5">
    <location>
        <begin position="68"/>
        <end position="88"/>
    </location>
</feature>
<dbReference type="AlphaFoldDB" id="A0A6J6U6M0"/>
<feature type="transmembrane region" description="Helical" evidence="5">
    <location>
        <begin position="6"/>
        <end position="24"/>
    </location>
</feature>
<evidence type="ECO:0000256" key="3">
    <source>
        <dbReference type="ARBA" id="ARBA00022989"/>
    </source>
</evidence>
<comment type="subcellular location">
    <subcellularLocation>
        <location evidence="1">Membrane</location>
        <topology evidence="1">Multi-pass membrane protein</topology>
    </subcellularLocation>
</comment>
<accession>A0A6J6U6M0</accession>
<reference evidence="6" key="1">
    <citation type="submission" date="2020-05" db="EMBL/GenBank/DDBJ databases">
        <authorList>
            <person name="Chiriac C."/>
            <person name="Salcher M."/>
            <person name="Ghai R."/>
            <person name="Kavagutti S V."/>
        </authorList>
    </citation>
    <scope>NUCLEOTIDE SEQUENCE</scope>
</reference>
<name>A0A6J6U6M0_9ZZZZ</name>
<gene>
    <name evidence="6" type="ORF">UFOPK2844_00663</name>
</gene>
<dbReference type="Pfam" id="PF07681">
    <property type="entry name" value="DoxX"/>
    <property type="match status" value="1"/>
</dbReference>
<evidence type="ECO:0000313" key="6">
    <source>
        <dbReference type="EMBL" id="CAB4754664.1"/>
    </source>
</evidence>
<evidence type="ECO:0000256" key="5">
    <source>
        <dbReference type="SAM" id="Phobius"/>
    </source>
</evidence>
<dbReference type="InterPro" id="IPR032808">
    <property type="entry name" value="DoxX"/>
</dbReference>
<evidence type="ECO:0000256" key="1">
    <source>
        <dbReference type="ARBA" id="ARBA00004141"/>
    </source>
</evidence>
<evidence type="ECO:0000256" key="2">
    <source>
        <dbReference type="ARBA" id="ARBA00022692"/>
    </source>
</evidence>
<dbReference type="GO" id="GO:0016020">
    <property type="term" value="C:membrane"/>
    <property type="evidence" value="ECO:0007669"/>
    <property type="project" value="UniProtKB-SubCell"/>
</dbReference>
<evidence type="ECO:0000256" key="4">
    <source>
        <dbReference type="ARBA" id="ARBA00023136"/>
    </source>
</evidence>
<proteinExistence type="predicted"/>
<organism evidence="6">
    <name type="scientific">freshwater metagenome</name>
    <dbReference type="NCBI Taxonomy" id="449393"/>
    <lineage>
        <taxon>unclassified sequences</taxon>
        <taxon>metagenomes</taxon>
        <taxon>ecological metagenomes</taxon>
    </lineage>
</organism>
<keyword evidence="3 5" id="KW-1133">Transmembrane helix</keyword>